<dbReference type="InterPro" id="IPR028889">
    <property type="entry name" value="USP"/>
</dbReference>
<keyword evidence="9" id="KW-0808">Transferase</keyword>
<dbReference type="GO" id="GO:0008270">
    <property type="term" value="F:zinc ion binding"/>
    <property type="evidence" value="ECO:0007669"/>
    <property type="project" value="UniProtKB-KW"/>
</dbReference>
<dbReference type="GO" id="GO:0016579">
    <property type="term" value="P:protein deubiquitination"/>
    <property type="evidence" value="ECO:0007669"/>
    <property type="project" value="InterPro"/>
</dbReference>
<dbReference type="InterPro" id="IPR038765">
    <property type="entry name" value="Papain-like_cys_pep_sf"/>
</dbReference>
<dbReference type="GO" id="GO:0000977">
    <property type="term" value="F:RNA polymerase II transcription regulatory region sequence-specific DNA binding"/>
    <property type="evidence" value="ECO:0007669"/>
    <property type="project" value="TreeGrafter"/>
</dbReference>
<keyword evidence="9" id="KW-0548">Nucleotidyltransferase</keyword>
<dbReference type="PROSITE" id="PS00028">
    <property type="entry name" value="ZINC_FINGER_C2H2_1"/>
    <property type="match status" value="3"/>
</dbReference>
<accession>A0A9P1CMC7</accession>
<dbReference type="EMBL" id="CAMXCT030001765">
    <property type="protein sequence ID" value="CAL4780143.1"/>
    <property type="molecule type" value="Genomic_DNA"/>
</dbReference>
<feature type="region of interest" description="Disordered" evidence="5">
    <location>
        <begin position="1"/>
        <end position="23"/>
    </location>
</feature>
<dbReference type="GO" id="GO:0005634">
    <property type="term" value="C:nucleus"/>
    <property type="evidence" value="ECO:0007669"/>
    <property type="project" value="TreeGrafter"/>
</dbReference>
<dbReference type="Gene3D" id="3.60.10.10">
    <property type="entry name" value="Endonuclease/exonuclease/phosphatase"/>
    <property type="match status" value="1"/>
</dbReference>
<dbReference type="GO" id="GO:0003964">
    <property type="term" value="F:RNA-directed DNA polymerase activity"/>
    <property type="evidence" value="ECO:0007669"/>
    <property type="project" value="UniProtKB-KW"/>
</dbReference>
<evidence type="ECO:0000313" key="8">
    <source>
        <dbReference type="EMBL" id="CAL1146206.1"/>
    </source>
</evidence>
<sequence>MPHTRDAKPHDTRPETQGHTLDWHPAQRPIVKRSIQRAYARSLDQGVAWYRGKCYTPADFPKQLQLTYKPKPKVIQASPQCIMHCNKKHQDARRFRVLNWNAGGLSVHKLDAIKVWLLHQQIEAAFITETRWTFESTWMDENFHYVHTGNPDERGAGILCILARTFCSANHLRWRTVQPGRLLHLQAQMDKRCIDLVGCYQYTTANTRARAIARTQFWEHLDQFLHGLVLRNILVLAGDFNCDLLQPASRSGPAHFSWRNTHTCGAQHSDNGRFTSLMREHSLTALNTWHTGLGPTFINADACSRIDFIITRKHVADGISKAETLADSGHAPMIAQLRRQWYNPKQQSWQWGVTPAQYAFLTERIGDRNVPHTGIQSSGAPLCPWHSLALCRNEHCTAVVCQIGSMVEPAHPQFTMLPIWAYLPGRSTQDALRRDTATKTPWPKIVLLPLLHGFWTRLTVYRGPEFLVQPAESEVPTALYQCQQCDFSTPDVLLAGPAGCWKQPDRPLVSDPALTPAMFTDAMDNPVRGCHPLTDADLRNLLNQEWGRRVLTIVSSRNWHHMLKETAACQYLANRCCLCDQSLGRIQDLHRHYKLQHPEYWPHVQTKGIQLSNLHTSEEPPCRFCNWPFKTSHQCPIWLQLAMMLIYGGGVLNPEQPPAIQRCEICAESFPNSESLHVHLVTEHRLISSSFNAARDSLEGEPVCAHCNTMYDNMESLRSHISQSRCLNFDPALPTEVLDVRPEWIAALCQGKLADHLRNAHVRLQLTLRCQHCRAKYTRSADLSGHLQASHGSLWSAAQPLTGHLVALLYEQTGCLCNPSISSHRSHHTCLPLTQLSMLYMRLTKPILYTHVPTEEELATMYSRHLHRELIFLLEKAITEGPIDMHWKHSQLVKLLRDTCVLCAAPMHPADLVIHLHEVHNCRQPLIKFLIQQLMPHYVAEQEGDFQCFACAQVYNTPVADDSSDTAAARLQVTQAHLRAQCPHLLQTAIILGKAASGTYGRRRNARPDRDDRADLDSLPEHGTADRQALPPKINLALAMTQLAKLALQLDREMQLLKKEDTFLFFFGNKGSDSCLHLLMQTTETWAQEHQAQKQANQATTMIPLRLKLMQVIFTTLLKKLDQLGAAAPESELLLMAQKNLVLLPDKTCPYLEWDHQNKRLRASQKRPLTLKHVHQLCTDMLEALSDINLVTKFHSLPISKNTETTTWKLQLSLRQDQPWQLMQMLSHSAIWLLMGGSLKPHSLTQSPVAHQLQHTLGMSNHGKGNICFANAAILSFMWTTLSTHPCDFQSWGKQRQMLTDFLLAHHDTHANLCEQRWFQEILRCWGRLQQDADPGQISQQDAAEFIQVWLTQLDTTAFDMRWERRLEENDGVHVFDNSGQHTPICLRFDDRLATAHCCDMTQLILLWCQVDGMKTALLNAPPCLCIHLDRCMPDDAGQIHKSECLINLDTCCLMPLFQGTGLTTEPVEYQIVALMAHLGSDGQGHYRAALRIAQTLISETTPAEWLLTDDWTHPVPTWRVPNWMIRTANIFWLVRTDLLQLYRYGLRMPQGDSTQTSHATPET</sequence>
<comment type="caution">
    <text evidence="7">The sequence shown here is derived from an EMBL/GenBank/DDBJ whole genome shotgun (WGS) entry which is preliminary data.</text>
</comment>
<feature type="region of interest" description="Disordered" evidence="5">
    <location>
        <begin position="1000"/>
        <end position="1027"/>
    </location>
</feature>
<dbReference type="InterPro" id="IPR036691">
    <property type="entry name" value="Endo/exonu/phosph_ase_sf"/>
</dbReference>
<evidence type="ECO:0000256" key="2">
    <source>
        <dbReference type="ARBA" id="ARBA00022737"/>
    </source>
</evidence>
<dbReference type="PROSITE" id="PS50235">
    <property type="entry name" value="USP_3"/>
    <property type="match status" value="1"/>
</dbReference>
<dbReference type="InterPro" id="IPR005135">
    <property type="entry name" value="Endo/exonuclease/phosphatase"/>
</dbReference>
<dbReference type="SUPFAM" id="SSF54001">
    <property type="entry name" value="Cysteine proteinases"/>
    <property type="match status" value="1"/>
</dbReference>
<reference evidence="7" key="1">
    <citation type="submission" date="2022-10" db="EMBL/GenBank/DDBJ databases">
        <authorList>
            <person name="Chen Y."/>
            <person name="Dougan E. K."/>
            <person name="Chan C."/>
            <person name="Rhodes N."/>
            <person name="Thang M."/>
        </authorList>
    </citation>
    <scope>NUCLEOTIDE SEQUENCE</scope>
</reference>
<dbReference type="InterPro" id="IPR013087">
    <property type="entry name" value="Znf_C2H2_type"/>
</dbReference>
<keyword evidence="10" id="KW-1185">Reference proteome</keyword>
<dbReference type="PANTHER" id="PTHR24409:SF295">
    <property type="entry name" value="AZ2-RELATED"/>
    <property type="match status" value="1"/>
</dbReference>
<evidence type="ECO:0000256" key="4">
    <source>
        <dbReference type="ARBA" id="ARBA00022833"/>
    </source>
</evidence>
<dbReference type="Pfam" id="PF03372">
    <property type="entry name" value="Exo_endo_phos"/>
    <property type="match status" value="1"/>
</dbReference>
<dbReference type="Gene3D" id="3.90.70.10">
    <property type="entry name" value="Cysteine proteinases"/>
    <property type="match status" value="1"/>
</dbReference>
<dbReference type="Proteomes" id="UP001152797">
    <property type="component" value="Unassembled WGS sequence"/>
</dbReference>
<keyword evidence="3" id="KW-0863">Zinc-finger</keyword>
<proteinExistence type="predicted"/>
<evidence type="ECO:0000313" key="7">
    <source>
        <dbReference type="EMBL" id="CAI3992831.1"/>
    </source>
</evidence>
<feature type="compositionally biased region" description="Basic and acidic residues" evidence="5">
    <location>
        <begin position="1006"/>
        <end position="1025"/>
    </location>
</feature>
<dbReference type="PANTHER" id="PTHR24409">
    <property type="entry name" value="ZINC FINGER PROTEIN 142"/>
    <property type="match status" value="1"/>
</dbReference>
<evidence type="ECO:0000256" key="3">
    <source>
        <dbReference type="ARBA" id="ARBA00022771"/>
    </source>
</evidence>
<feature type="domain" description="USP" evidence="6">
    <location>
        <begin position="1257"/>
        <end position="1537"/>
    </location>
</feature>
<keyword evidence="9" id="KW-0695">RNA-directed DNA polymerase</keyword>
<feature type="compositionally biased region" description="Basic and acidic residues" evidence="5">
    <location>
        <begin position="1"/>
        <end position="16"/>
    </location>
</feature>
<evidence type="ECO:0000313" key="9">
    <source>
        <dbReference type="EMBL" id="CAL4780143.1"/>
    </source>
</evidence>
<gene>
    <name evidence="7" type="ORF">C1SCF055_LOCUS19627</name>
</gene>
<protein>
    <submittedName>
        <fullName evidence="9">LINE-1 reverse transcriptase-like</fullName>
    </submittedName>
</protein>
<evidence type="ECO:0000256" key="5">
    <source>
        <dbReference type="SAM" id="MobiDB-lite"/>
    </source>
</evidence>
<dbReference type="GO" id="GO:0000981">
    <property type="term" value="F:DNA-binding transcription factor activity, RNA polymerase II-specific"/>
    <property type="evidence" value="ECO:0007669"/>
    <property type="project" value="TreeGrafter"/>
</dbReference>
<name>A0A9P1CMC7_9DINO</name>
<evidence type="ECO:0000313" key="10">
    <source>
        <dbReference type="Proteomes" id="UP001152797"/>
    </source>
</evidence>
<dbReference type="EMBL" id="CAMXCT010001765">
    <property type="protein sequence ID" value="CAI3992831.1"/>
    <property type="molecule type" value="Genomic_DNA"/>
</dbReference>
<evidence type="ECO:0000259" key="6">
    <source>
        <dbReference type="PROSITE" id="PS50235"/>
    </source>
</evidence>
<dbReference type="Pfam" id="PF00443">
    <property type="entry name" value="UCH"/>
    <property type="match status" value="1"/>
</dbReference>
<dbReference type="SUPFAM" id="SSF56219">
    <property type="entry name" value="DNase I-like"/>
    <property type="match status" value="1"/>
</dbReference>
<evidence type="ECO:0000256" key="1">
    <source>
        <dbReference type="ARBA" id="ARBA00022723"/>
    </source>
</evidence>
<reference evidence="8" key="2">
    <citation type="submission" date="2024-04" db="EMBL/GenBank/DDBJ databases">
        <authorList>
            <person name="Chen Y."/>
            <person name="Shah S."/>
            <person name="Dougan E. K."/>
            <person name="Thang M."/>
            <person name="Chan C."/>
        </authorList>
    </citation>
    <scope>NUCLEOTIDE SEQUENCE [LARGE SCALE GENOMIC DNA]</scope>
</reference>
<dbReference type="SMART" id="SM00355">
    <property type="entry name" value="ZnF_C2H2"/>
    <property type="match status" value="4"/>
</dbReference>
<dbReference type="InterPro" id="IPR001394">
    <property type="entry name" value="Peptidase_C19_UCH"/>
</dbReference>
<keyword evidence="2" id="KW-0677">Repeat</keyword>
<keyword evidence="1" id="KW-0479">Metal-binding</keyword>
<dbReference type="OrthoDB" id="413222at2759"/>
<organism evidence="7">
    <name type="scientific">Cladocopium goreaui</name>
    <dbReference type="NCBI Taxonomy" id="2562237"/>
    <lineage>
        <taxon>Eukaryota</taxon>
        <taxon>Sar</taxon>
        <taxon>Alveolata</taxon>
        <taxon>Dinophyceae</taxon>
        <taxon>Suessiales</taxon>
        <taxon>Symbiodiniaceae</taxon>
        <taxon>Cladocopium</taxon>
    </lineage>
</organism>
<dbReference type="EMBL" id="CAMXCT020001765">
    <property type="protein sequence ID" value="CAL1146206.1"/>
    <property type="molecule type" value="Genomic_DNA"/>
</dbReference>
<dbReference type="GO" id="GO:0004843">
    <property type="term" value="F:cysteine-type deubiquitinase activity"/>
    <property type="evidence" value="ECO:0007669"/>
    <property type="project" value="InterPro"/>
</dbReference>
<keyword evidence="4" id="KW-0862">Zinc</keyword>